<evidence type="ECO:0000256" key="10">
    <source>
        <dbReference type="ARBA" id="ARBA00023027"/>
    </source>
</evidence>
<comment type="catalytic activity">
    <reaction evidence="15 17 19">
        <text>(6S)-NADHX + ADP = AMP + phosphate + NADH + H(+)</text>
        <dbReference type="Rhea" id="RHEA:32223"/>
        <dbReference type="ChEBI" id="CHEBI:15378"/>
        <dbReference type="ChEBI" id="CHEBI:43474"/>
        <dbReference type="ChEBI" id="CHEBI:57945"/>
        <dbReference type="ChEBI" id="CHEBI:64074"/>
        <dbReference type="ChEBI" id="CHEBI:456215"/>
        <dbReference type="ChEBI" id="CHEBI:456216"/>
        <dbReference type="EC" id="4.2.1.136"/>
    </reaction>
</comment>
<dbReference type="InterPro" id="IPR036652">
    <property type="entry name" value="YjeF_N_dom_sf"/>
</dbReference>
<gene>
    <name evidence="18" type="primary">nnrE</name>
    <name evidence="17" type="synonym">nnrD</name>
    <name evidence="22" type="ORF">SAMN05660236_1043</name>
</gene>
<evidence type="ECO:0000256" key="17">
    <source>
        <dbReference type="HAMAP-Rule" id="MF_01965"/>
    </source>
</evidence>
<comment type="similarity">
    <text evidence="3 19">In the N-terminal section; belongs to the NnrE/AIBP family.</text>
</comment>
<keyword evidence="7 17" id="KW-0067">ATP-binding</keyword>
<dbReference type="STRING" id="688867.SAMN05660236_1043"/>
<feature type="domain" description="YjeF N-terminal" evidence="21">
    <location>
        <begin position="10"/>
        <end position="212"/>
    </location>
</feature>
<evidence type="ECO:0000256" key="2">
    <source>
        <dbReference type="ARBA" id="ARBA00000909"/>
    </source>
</evidence>
<evidence type="ECO:0000256" key="16">
    <source>
        <dbReference type="ARBA" id="ARBA00049209"/>
    </source>
</evidence>
<dbReference type="PROSITE" id="PS01050">
    <property type="entry name" value="YJEF_C_2"/>
    <property type="match status" value="1"/>
</dbReference>
<dbReference type="Pfam" id="PF01256">
    <property type="entry name" value="Carb_kinase"/>
    <property type="match status" value="1"/>
</dbReference>
<dbReference type="PANTHER" id="PTHR12592:SF0">
    <property type="entry name" value="ATP-DEPENDENT (S)-NAD(P)H-HYDRATE DEHYDRATASE"/>
    <property type="match status" value="1"/>
</dbReference>
<evidence type="ECO:0000256" key="15">
    <source>
        <dbReference type="ARBA" id="ARBA00048238"/>
    </source>
</evidence>
<comment type="similarity">
    <text evidence="18">Belongs to the NnrE/AIBP family.</text>
</comment>
<feature type="binding site" evidence="17">
    <location>
        <position position="435"/>
    </location>
    <ligand>
        <name>AMP</name>
        <dbReference type="ChEBI" id="CHEBI:456215"/>
    </ligand>
</feature>
<dbReference type="HAMAP" id="MF_01965">
    <property type="entry name" value="NADHX_dehydratase"/>
    <property type="match status" value="1"/>
</dbReference>
<comment type="function">
    <text evidence="14 19">Bifunctional enzyme that catalyzes the epimerization of the S- and R-forms of NAD(P)HX and the dehydration of the S-form of NAD(P)HX at the expense of ADP, which is converted to AMP. This allows the repair of both epimers of NAD(P)HX, a damaged form of NAD(P)H that is a result of enzymatic or heat-dependent hydration.</text>
</comment>
<comment type="function">
    <text evidence="18">Catalyzes the epimerization of the S- and R-forms of NAD(P)HX, a damaged form of NAD(P)H that is a result of enzymatic or heat-dependent hydration. This is a prerequisite for the S-specific NAD(P)H-hydrate dehydratase to allow the repair of both epimers of NAD(P)HX.</text>
</comment>
<evidence type="ECO:0000259" key="21">
    <source>
        <dbReference type="PROSITE" id="PS51385"/>
    </source>
</evidence>
<dbReference type="HAMAP" id="MF_01966">
    <property type="entry name" value="NADHX_epimerase"/>
    <property type="match status" value="1"/>
</dbReference>
<evidence type="ECO:0000256" key="11">
    <source>
        <dbReference type="ARBA" id="ARBA00023235"/>
    </source>
</evidence>
<evidence type="ECO:0000259" key="20">
    <source>
        <dbReference type="PROSITE" id="PS51383"/>
    </source>
</evidence>
<evidence type="ECO:0000256" key="19">
    <source>
        <dbReference type="PIRNR" id="PIRNR017184"/>
    </source>
</evidence>
<dbReference type="PIRSF" id="PIRSF017184">
    <property type="entry name" value="Nnr"/>
    <property type="match status" value="1"/>
</dbReference>
<dbReference type="InterPro" id="IPR017953">
    <property type="entry name" value="Carbohydrate_kinase_pred_CS"/>
</dbReference>
<keyword evidence="12 17" id="KW-0456">Lyase</keyword>
<evidence type="ECO:0000256" key="6">
    <source>
        <dbReference type="ARBA" id="ARBA00022741"/>
    </source>
</evidence>
<name>A0A1T5JF43_9BACT</name>
<feature type="binding site" evidence="18">
    <location>
        <begin position="127"/>
        <end position="133"/>
    </location>
    <ligand>
        <name>(6S)-NADPHX</name>
        <dbReference type="ChEBI" id="CHEBI:64076"/>
    </ligand>
</feature>
<evidence type="ECO:0000256" key="14">
    <source>
        <dbReference type="ARBA" id="ARBA00025153"/>
    </source>
</evidence>
<keyword evidence="5 18" id="KW-0479">Metal-binding</keyword>
<dbReference type="PROSITE" id="PS51383">
    <property type="entry name" value="YJEF_C_3"/>
    <property type="match status" value="1"/>
</dbReference>
<dbReference type="Proteomes" id="UP000190961">
    <property type="component" value="Unassembled WGS sequence"/>
</dbReference>
<comment type="similarity">
    <text evidence="17">Belongs to the NnrD/CARKD family.</text>
</comment>
<evidence type="ECO:0000256" key="9">
    <source>
        <dbReference type="ARBA" id="ARBA00022958"/>
    </source>
</evidence>
<dbReference type="PROSITE" id="PS51385">
    <property type="entry name" value="YJEF_N"/>
    <property type="match status" value="1"/>
</dbReference>
<feature type="binding site" evidence="18">
    <location>
        <position position="156"/>
    </location>
    <ligand>
        <name>(6S)-NADPHX</name>
        <dbReference type="ChEBI" id="CHEBI:64076"/>
    </ligand>
</feature>
<accession>A0A1T5JF43</accession>
<feature type="binding site" evidence="17">
    <location>
        <begin position="406"/>
        <end position="410"/>
    </location>
    <ligand>
        <name>AMP</name>
        <dbReference type="ChEBI" id="CHEBI:456215"/>
    </ligand>
</feature>
<evidence type="ECO:0000256" key="13">
    <source>
        <dbReference type="ARBA" id="ARBA00023268"/>
    </source>
</evidence>
<feature type="binding site" evidence="18">
    <location>
        <begin position="58"/>
        <end position="62"/>
    </location>
    <ligand>
        <name>(6S)-NADPHX</name>
        <dbReference type="ChEBI" id="CHEBI:64076"/>
    </ligand>
</feature>
<dbReference type="GO" id="GO:0046496">
    <property type="term" value="P:nicotinamide nucleotide metabolic process"/>
    <property type="evidence" value="ECO:0007669"/>
    <property type="project" value="UniProtKB-UniRule"/>
</dbReference>
<reference evidence="22 23" key="1">
    <citation type="submission" date="2017-02" db="EMBL/GenBank/DDBJ databases">
        <authorList>
            <person name="Peterson S.W."/>
        </authorList>
    </citation>
    <scope>NUCLEOTIDE SEQUENCE [LARGE SCALE GENOMIC DNA]</scope>
    <source>
        <strain evidence="22 23">DSM 25262</strain>
    </source>
</reference>
<feature type="binding site" evidence="18">
    <location>
        <position position="123"/>
    </location>
    <ligand>
        <name>K(+)</name>
        <dbReference type="ChEBI" id="CHEBI:29103"/>
    </ligand>
</feature>
<dbReference type="SUPFAM" id="SSF64153">
    <property type="entry name" value="YjeF N-terminal domain-like"/>
    <property type="match status" value="1"/>
</dbReference>
<dbReference type="PANTHER" id="PTHR12592">
    <property type="entry name" value="ATP-DEPENDENT (S)-NAD(P)H-HYDRATE DEHYDRATASE FAMILY MEMBER"/>
    <property type="match status" value="1"/>
</dbReference>
<feature type="binding site" evidence="18">
    <location>
        <position position="59"/>
    </location>
    <ligand>
        <name>K(+)</name>
        <dbReference type="ChEBI" id="CHEBI:29103"/>
    </ligand>
</feature>
<dbReference type="InterPro" id="IPR029056">
    <property type="entry name" value="Ribokinase-like"/>
</dbReference>
<keyword evidence="13" id="KW-0511">Multifunctional enzyme</keyword>
<comment type="cofactor">
    <cofactor evidence="17">
        <name>Mg(2+)</name>
        <dbReference type="ChEBI" id="CHEBI:18420"/>
    </cofactor>
</comment>
<keyword evidence="8 17" id="KW-0521">NADP</keyword>
<comment type="function">
    <text evidence="17">Catalyzes the dehydration of the S-form of NAD(P)HX at the expense of ADP, which is converted to AMP. Together with NAD(P)HX epimerase, which catalyzes the epimerization of the S- and R-forms, the enzyme allows the repair of both epimers of NAD(P)HX, a damaged form of NAD(P)H that is a result of enzymatic or heat-dependent hydration.</text>
</comment>
<dbReference type="Gene3D" id="3.40.50.10260">
    <property type="entry name" value="YjeF N-terminal domain"/>
    <property type="match status" value="1"/>
</dbReference>
<dbReference type="GO" id="GO:0005524">
    <property type="term" value="F:ATP binding"/>
    <property type="evidence" value="ECO:0007669"/>
    <property type="project" value="UniProtKB-UniRule"/>
</dbReference>
<keyword evidence="10 17" id="KW-0520">NAD</keyword>
<feature type="binding site" evidence="17">
    <location>
        <position position="436"/>
    </location>
    <ligand>
        <name>(6S)-NADPHX</name>
        <dbReference type="ChEBI" id="CHEBI:64076"/>
    </ligand>
</feature>
<dbReference type="Gene3D" id="3.40.1190.20">
    <property type="match status" value="1"/>
</dbReference>
<feature type="binding site" evidence="17">
    <location>
        <position position="371"/>
    </location>
    <ligand>
        <name>(6S)-NADPHX</name>
        <dbReference type="ChEBI" id="CHEBI:64076"/>
    </ligand>
</feature>
<evidence type="ECO:0000256" key="7">
    <source>
        <dbReference type="ARBA" id="ARBA00022840"/>
    </source>
</evidence>
<keyword evidence="6 17" id="KW-0547">Nucleotide-binding</keyword>
<dbReference type="GO" id="GO:0052855">
    <property type="term" value="F:ADP-dependent NAD(P)H-hydrate dehydratase activity"/>
    <property type="evidence" value="ECO:0007669"/>
    <property type="project" value="UniProtKB-UniRule"/>
</dbReference>
<dbReference type="NCBIfam" id="TIGR00196">
    <property type="entry name" value="yjeF_cterm"/>
    <property type="match status" value="1"/>
</dbReference>
<dbReference type="Pfam" id="PF03853">
    <property type="entry name" value="YjeF_N"/>
    <property type="match status" value="1"/>
</dbReference>
<comment type="catalytic activity">
    <reaction evidence="1 18 19">
        <text>(6R)-NADHX = (6S)-NADHX</text>
        <dbReference type="Rhea" id="RHEA:32215"/>
        <dbReference type="ChEBI" id="CHEBI:64074"/>
        <dbReference type="ChEBI" id="CHEBI:64075"/>
        <dbReference type="EC" id="5.1.99.6"/>
    </reaction>
</comment>
<dbReference type="GO" id="GO:0052856">
    <property type="term" value="F:NAD(P)HX epimerase activity"/>
    <property type="evidence" value="ECO:0007669"/>
    <property type="project" value="UniProtKB-UniRule"/>
</dbReference>
<keyword evidence="23" id="KW-1185">Reference proteome</keyword>
<evidence type="ECO:0000256" key="18">
    <source>
        <dbReference type="HAMAP-Rule" id="MF_01966"/>
    </source>
</evidence>
<comment type="cofactor">
    <cofactor evidence="18 19">
        <name>K(+)</name>
        <dbReference type="ChEBI" id="CHEBI:29103"/>
    </cofactor>
    <text evidence="18 19">Binds 1 potassium ion per subunit.</text>
</comment>
<feature type="binding site" evidence="18">
    <location>
        <position position="159"/>
    </location>
    <ligand>
        <name>K(+)</name>
        <dbReference type="ChEBI" id="CHEBI:29103"/>
    </ligand>
</feature>
<dbReference type="NCBIfam" id="TIGR00197">
    <property type="entry name" value="yjeF_nterm"/>
    <property type="match status" value="1"/>
</dbReference>
<comment type="caution">
    <text evidence="18">Lacks conserved residue(s) required for the propagation of feature annotation.</text>
</comment>
<evidence type="ECO:0000256" key="5">
    <source>
        <dbReference type="ARBA" id="ARBA00022723"/>
    </source>
</evidence>
<evidence type="ECO:0000256" key="4">
    <source>
        <dbReference type="ARBA" id="ARBA00009524"/>
    </source>
</evidence>
<sequence length="497" mass="53597">MIKILSAQQIRALDAYTIQHEPISSIDLMERACRAFVGWFTERFDETQKVAIVCGTGNNGGDGLGIARLLKMWGYPVSVLLIRGGTDTEDFKTNLERLKGKVEVIEIASTDSDLFSRYDIVIDAIFGSGLSRPAEGIQAAIIQQMNQADVIRIAVDIPSGLQTDKLSQGEIFKADFTISFQLPKLAFFLPANHASVGEWCLVDIGLSKAFIKEISSSHFYLTSKYIRRILKPRSKFDHKGTYGHALLIAGSYGKIGAAVLSGRALLHAGVGLLTLHIPQCGYSIVQTSLIEAMVDVDAHEHFLTTLPSLDKYTTVGVGPGLGQDALTIKAFGKLLEDFRKPMVIDADGLNILSANRELLRTVSPGSILTPHPKEFERLVGKWSDDFDRLEKQKALAKQLKSVVVLKGAYTSIASPDGMVYFNSTGNPGMATGGTGDVLTGILTGLLAQGYSSVDAAVTGVYLHGLAGDLAAREKGMISLIASDVIDFLPAAFKKAMA</sequence>
<dbReference type="InterPro" id="IPR030677">
    <property type="entry name" value="Nnr"/>
</dbReference>
<dbReference type="EC" id="4.2.1.136" evidence="19"/>
<dbReference type="InterPro" id="IPR000631">
    <property type="entry name" value="CARKD"/>
</dbReference>
<feature type="domain" description="YjeF C-terminal" evidence="20">
    <location>
        <begin position="222"/>
        <end position="495"/>
    </location>
</feature>
<dbReference type="RefSeq" id="WP_245840474.1">
    <property type="nucleotide sequence ID" value="NZ_FUZU01000001.1"/>
</dbReference>
<organism evidence="22 23">
    <name type="scientific">Ohtaekwangia koreensis</name>
    <dbReference type="NCBI Taxonomy" id="688867"/>
    <lineage>
        <taxon>Bacteria</taxon>
        <taxon>Pseudomonadati</taxon>
        <taxon>Bacteroidota</taxon>
        <taxon>Cytophagia</taxon>
        <taxon>Cytophagales</taxon>
        <taxon>Fulvivirgaceae</taxon>
        <taxon>Ohtaekwangia</taxon>
    </lineage>
</organism>
<proteinExistence type="inferred from homology"/>
<dbReference type="GO" id="GO:0046872">
    <property type="term" value="F:metal ion binding"/>
    <property type="evidence" value="ECO:0007669"/>
    <property type="project" value="UniProtKB-UniRule"/>
</dbReference>
<comment type="catalytic activity">
    <reaction evidence="2 18 19">
        <text>(6R)-NADPHX = (6S)-NADPHX</text>
        <dbReference type="Rhea" id="RHEA:32227"/>
        <dbReference type="ChEBI" id="CHEBI:64076"/>
        <dbReference type="ChEBI" id="CHEBI:64077"/>
        <dbReference type="EC" id="5.1.99.6"/>
    </reaction>
</comment>
<dbReference type="CDD" id="cd01171">
    <property type="entry name" value="YXKO-related"/>
    <property type="match status" value="1"/>
</dbReference>
<keyword evidence="9 18" id="KW-0630">Potassium</keyword>
<dbReference type="GO" id="GO:0110051">
    <property type="term" value="P:metabolite repair"/>
    <property type="evidence" value="ECO:0007669"/>
    <property type="project" value="TreeGrafter"/>
</dbReference>
<evidence type="ECO:0000313" key="22">
    <source>
        <dbReference type="EMBL" id="SKC50025.1"/>
    </source>
</evidence>
<dbReference type="EMBL" id="FUZU01000001">
    <property type="protein sequence ID" value="SKC50025.1"/>
    <property type="molecule type" value="Genomic_DNA"/>
</dbReference>
<keyword evidence="11 18" id="KW-0413">Isomerase</keyword>
<evidence type="ECO:0000256" key="3">
    <source>
        <dbReference type="ARBA" id="ARBA00006001"/>
    </source>
</evidence>
<evidence type="ECO:0000256" key="1">
    <source>
        <dbReference type="ARBA" id="ARBA00000013"/>
    </source>
</evidence>
<comment type="subunit">
    <text evidence="17">Homotetramer.</text>
</comment>
<evidence type="ECO:0000256" key="8">
    <source>
        <dbReference type="ARBA" id="ARBA00022857"/>
    </source>
</evidence>
<evidence type="ECO:0000256" key="12">
    <source>
        <dbReference type="ARBA" id="ARBA00023239"/>
    </source>
</evidence>
<comment type="catalytic activity">
    <reaction evidence="16 17 19">
        <text>(6S)-NADPHX + ADP = AMP + phosphate + NADPH + H(+)</text>
        <dbReference type="Rhea" id="RHEA:32235"/>
        <dbReference type="ChEBI" id="CHEBI:15378"/>
        <dbReference type="ChEBI" id="CHEBI:43474"/>
        <dbReference type="ChEBI" id="CHEBI:57783"/>
        <dbReference type="ChEBI" id="CHEBI:64076"/>
        <dbReference type="ChEBI" id="CHEBI:456215"/>
        <dbReference type="ChEBI" id="CHEBI:456216"/>
        <dbReference type="EC" id="4.2.1.136"/>
    </reaction>
</comment>
<dbReference type="SUPFAM" id="SSF53613">
    <property type="entry name" value="Ribokinase-like"/>
    <property type="match status" value="1"/>
</dbReference>
<comment type="similarity">
    <text evidence="4 19">In the C-terminal section; belongs to the NnrD/CARKD family.</text>
</comment>
<protein>
    <recommendedName>
        <fullName evidence="19">Bifunctional NAD(P)H-hydrate repair enzyme</fullName>
    </recommendedName>
    <alternativeName>
        <fullName evidence="19">Nicotinamide nucleotide repair protein</fullName>
    </alternativeName>
    <domain>
        <recommendedName>
            <fullName evidence="19">ADP-dependent (S)-NAD(P)H-hydrate dehydratase</fullName>
            <ecNumber evidence="19">4.2.1.136</ecNumber>
        </recommendedName>
        <alternativeName>
            <fullName evidence="19">ADP-dependent NAD(P)HX dehydratase</fullName>
        </alternativeName>
    </domain>
    <domain>
        <recommendedName>
            <fullName evidence="19">NAD(P)H-hydrate epimerase</fullName>
            <ecNumber evidence="19">5.1.99.6</ecNumber>
        </recommendedName>
    </domain>
</protein>
<dbReference type="AlphaFoldDB" id="A0A1T5JF43"/>
<dbReference type="EC" id="5.1.99.6" evidence="19"/>
<dbReference type="InterPro" id="IPR004443">
    <property type="entry name" value="YjeF_N_dom"/>
</dbReference>
<evidence type="ECO:0000313" key="23">
    <source>
        <dbReference type="Proteomes" id="UP000190961"/>
    </source>
</evidence>
<feature type="binding site" evidence="17">
    <location>
        <position position="320"/>
    </location>
    <ligand>
        <name>(6S)-NADPHX</name>
        <dbReference type="ChEBI" id="CHEBI:64076"/>
    </ligand>
</feature>
<feature type="binding site" evidence="17">
    <location>
        <position position="257"/>
    </location>
    <ligand>
        <name>(6S)-NADPHX</name>
        <dbReference type="ChEBI" id="CHEBI:64076"/>
    </ligand>
</feature>